<organism evidence="2 3">
    <name type="scientific">Eutrema salsugineum</name>
    <name type="common">Saltwater cress</name>
    <name type="synonym">Sisymbrium salsugineum</name>
    <dbReference type="NCBI Taxonomy" id="72664"/>
    <lineage>
        <taxon>Eukaryota</taxon>
        <taxon>Viridiplantae</taxon>
        <taxon>Streptophyta</taxon>
        <taxon>Embryophyta</taxon>
        <taxon>Tracheophyta</taxon>
        <taxon>Spermatophyta</taxon>
        <taxon>Magnoliopsida</taxon>
        <taxon>eudicotyledons</taxon>
        <taxon>Gunneridae</taxon>
        <taxon>Pentapetalae</taxon>
        <taxon>rosids</taxon>
        <taxon>malvids</taxon>
        <taxon>Brassicales</taxon>
        <taxon>Brassicaceae</taxon>
        <taxon>Eutremeae</taxon>
        <taxon>Eutrema</taxon>
    </lineage>
</organism>
<dbReference type="STRING" id="72664.V4LXD4"/>
<protein>
    <recommendedName>
        <fullName evidence="1">FBD domain-containing protein</fullName>
    </recommendedName>
</protein>
<accession>V4LXD4</accession>
<dbReference type="Gene3D" id="3.80.10.10">
    <property type="entry name" value="Ribonuclease Inhibitor"/>
    <property type="match status" value="1"/>
</dbReference>
<dbReference type="InterPro" id="IPR032675">
    <property type="entry name" value="LRR_dom_sf"/>
</dbReference>
<dbReference type="EMBL" id="KI517416">
    <property type="protein sequence ID" value="ESQ47207.1"/>
    <property type="molecule type" value="Genomic_DNA"/>
</dbReference>
<dbReference type="SUPFAM" id="SSF52047">
    <property type="entry name" value="RNI-like"/>
    <property type="match status" value="1"/>
</dbReference>
<evidence type="ECO:0000259" key="1">
    <source>
        <dbReference type="SMART" id="SM00579"/>
    </source>
</evidence>
<dbReference type="OMA" id="GRILICQ"/>
<dbReference type="InterPro" id="IPR006566">
    <property type="entry name" value="FBD"/>
</dbReference>
<gene>
    <name evidence="2" type="ORF">EUTSA_v10028222mg</name>
</gene>
<dbReference type="Pfam" id="PF08387">
    <property type="entry name" value="FBD"/>
    <property type="match status" value="1"/>
</dbReference>
<name>V4LXD4_EUTSA</name>
<sequence length="390" mass="45240">MANHQLVPKLEYDSRYYSNSECERLQSFLNRNLPLHRAPLIESFCLEFSAKQYKPEDIKLWVLTAVSRNLRELEISQIYSLGVQNNILPSSLYTCKTLLTLKLYGTTLVDVPRMICLPCLKTLQLEGVTYSSEDSLQQLLSNCPVLKDLYVESRACDNLRKFIVIVPSLKRLKFRTFYDLDEIVIKTPSLKYLNFTYYSSKIHHCLIENMPKLREAYVDVSCPILKRLIGSITSIKRLTLWQGVYGDGFVFNHLVHLNLNIRIFQRYSLNVLVRLLKDSSMFRVLDLHHNGRNVHGTYNGVRLWNQPSTVPECMLSSLQTFKFSGYLGRPEERDLVIYVLKNAHHLKTATILSKDYLFEENPDMIQELALSPRASTDCQLVLDRAVRTFI</sequence>
<dbReference type="SMART" id="SM00579">
    <property type="entry name" value="FBD"/>
    <property type="match status" value="1"/>
</dbReference>
<evidence type="ECO:0000313" key="2">
    <source>
        <dbReference type="EMBL" id="ESQ47207.1"/>
    </source>
</evidence>
<evidence type="ECO:0000313" key="3">
    <source>
        <dbReference type="Proteomes" id="UP000030689"/>
    </source>
</evidence>
<keyword evidence="3" id="KW-1185">Reference proteome</keyword>
<dbReference type="Pfam" id="PF24758">
    <property type="entry name" value="LRR_At5g56370"/>
    <property type="match status" value="1"/>
</dbReference>
<dbReference type="InterPro" id="IPR055411">
    <property type="entry name" value="LRR_FXL15/At3g58940/PEG3-like"/>
</dbReference>
<proteinExistence type="predicted"/>
<dbReference type="Proteomes" id="UP000030689">
    <property type="component" value="Unassembled WGS sequence"/>
</dbReference>
<dbReference type="InterPro" id="IPR050232">
    <property type="entry name" value="FBL13/AtMIF1-like"/>
</dbReference>
<dbReference type="Gramene" id="ESQ47207">
    <property type="protein sequence ID" value="ESQ47207"/>
    <property type="gene ID" value="EUTSA_v10028222mg"/>
</dbReference>
<dbReference type="KEGG" id="eus:EUTSA_v10028222mg"/>
<reference evidence="2 3" key="1">
    <citation type="journal article" date="2013" name="Front. Plant Sci.">
        <title>The Reference Genome of the Halophytic Plant Eutrema salsugineum.</title>
        <authorList>
            <person name="Yang R."/>
            <person name="Jarvis D.E."/>
            <person name="Chen H."/>
            <person name="Beilstein M.A."/>
            <person name="Grimwood J."/>
            <person name="Jenkins J."/>
            <person name="Shu S."/>
            <person name="Prochnik S."/>
            <person name="Xin M."/>
            <person name="Ma C."/>
            <person name="Schmutz J."/>
            <person name="Wing R.A."/>
            <person name="Mitchell-Olds T."/>
            <person name="Schumaker K.S."/>
            <person name="Wang X."/>
        </authorList>
    </citation>
    <scope>NUCLEOTIDE SEQUENCE [LARGE SCALE GENOMIC DNA]</scope>
</reference>
<dbReference type="AlphaFoldDB" id="V4LXD4"/>
<feature type="domain" description="FBD" evidence="1">
    <location>
        <begin position="312"/>
        <end position="383"/>
    </location>
</feature>
<dbReference type="PANTHER" id="PTHR31900:SF28">
    <property type="entry name" value="FBD DOMAIN-CONTAINING PROTEIN"/>
    <property type="match status" value="1"/>
</dbReference>
<dbReference type="PANTHER" id="PTHR31900">
    <property type="entry name" value="F-BOX/RNI SUPERFAMILY PROTEIN-RELATED"/>
    <property type="match status" value="1"/>
</dbReference>